<dbReference type="InterPro" id="IPR036737">
    <property type="entry name" value="OmpA-like_sf"/>
</dbReference>
<feature type="signal peptide" evidence="6">
    <location>
        <begin position="1"/>
        <end position="19"/>
    </location>
</feature>
<dbReference type="CDD" id="cd07185">
    <property type="entry name" value="OmpA_C-like"/>
    <property type="match status" value="1"/>
</dbReference>
<evidence type="ECO:0000313" key="8">
    <source>
        <dbReference type="EMBL" id="CAG2156837.1"/>
    </source>
</evidence>
<dbReference type="Gene3D" id="3.30.1450.10">
    <property type="match status" value="1"/>
</dbReference>
<dbReference type="SUPFAM" id="SSF103088">
    <property type="entry name" value="OmpA-like"/>
    <property type="match status" value="1"/>
</dbReference>
<evidence type="ECO:0000256" key="3">
    <source>
        <dbReference type="ARBA" id="ARBA00023136"/>
    </source>
</evidence>
<keyword evidence="2 6" id="KW-0732">Signal</keyword>
<dbReference type="PRINTS" id="PR01021">
    <property type="entry name" value="OMPADOMAIN"/>
</dbReference>
<dbReference type="PROSITE" id="PS51257">
    <property type="entry name" value="PROKAR_LIPOPROTEIN"/>
    <property type="match status" value="1"/>
</dbReference>
<organism evidence="8 9">
    <name type="scientific">Cupriavidus numazuensis</name>
    <dbReference type="NCBI Taxonomy" id="221992"/>
    <lineage>
        <taxon>Bacteria</taxon>
        <taxon>Pseudomonadati</taxon>
        <taxon>Pseudomonadota</taxon>
        <taxon>Betaproteobacteria</taxon>
        <taxon>Burkholderiales</taxon>
        <taxon>Burkholderiaceae</taxon>
        <taxon>Cupriavidus</taxon>
    </lineage>
</organism>
<dbReference type="InterPro" id="IPR007450">
    <property type="entry name" value="BamE_dom"/>
</dbReference>
<feature type="chain" id="PRO_5047276589" evidence="6">
    <location>
        <begin position="20"/>
        <end position="277"/>
    </location>
</feature>
<dbReference type="InterPro" id="IPR037873">
    <property type="entry name" value="BamE-like"/>
</dbReference>
<name>A0ABM8TP75_9BURK</name>
<comment type="subcellular location">
    <subcellularLocation>
        <location evidence="1">Cell outer membrane</location>
    </subcellularLocation>
</comment>
<dbReference type="PROSITE" id="PS51123">
    <property type="entry name" value="OMPA_2"/>
    <property type="match status" value="1"/>
</dbReference>
<evidence type="ECO:0000256" key="5">
    <source>
        <dbReference type="PROSITE-ProRule" id="PRU00473"/>
    </source>
</evidence>
<reference evidence="8 9" key="1">
    <citation type="submission" date="2021-03" db="EMBL/GenBank/DDBJ databases">
        <authorList>
            <person name="Peeters C."/>
        </authorList>
    </citation>
    <scope>NUCLEOTIDE SEQUENCE [LARGE SCALE GENOMIC DNA]</scope>
    <source>
        <strain evidence="8 9">LMG 26411</strain>
    </source>
</reference>
<dbReference type="Proteomes" id="UP000672657">
    <property type="component" value="Unassembled WGS sequence"/>
</dbReference>
<evidence type="ECO:0000256" key="4">
    <source>
        <dbReference type="ARBA" id="ARBA00023237"/>
    </source>
</evidence>
<proteinExistence type="predicted"/>
<keyword evidence="9" id="KW-1185">Reference proteome</keyword>
<dbReference type="PANTHER" id="PTHR30329:SF21">
    <property type="entry name" value="LIPOPROTEIN YIAD-RELATED"/>
    <property type="match status" value="1"/>
</dbReference>
<keyword evidence="4" id="KW-0998">Cell outer membrane</keyword>
<feature type="domain" description="OmpA-like" evidence="7">
    <location>
        <begin position="148"/>
        <end position="275"/>
    </location>
</feature>
<evidence type="ECO:0000313" key="9">
    <source>
        <dbReference type="Proteomes" id="UP000672657"/>
    </source>
</evidence>
<dbReference type="PANTHER" id="PTHR30329">
    <property type="entry name" value="STATOR ELEMENT OF FLAGELLAR MOTOR COMPLEX"/>
    <property type="match status" value="1"/>
</dbReference>
<dbReference type="RefSeq" id="WP_211956264.1">
    <property type="nucleotide sequence ID" value="NZ_CAJPVI010000038.1"/>
</dbReference>
<dbReference type="Gene3D" id="3.30.1330.60">
    <property type="entry name" value="OmpA-like domain"/>
    <property type="match status" value="1"/>
</dbReference>
<evidence type="ECO:0000256" key="2">
    <source>
        <dbReference type="ARBA" id="ARBA00022729"/>
    </source>
</evidence>
<gene>
    <name evidence="8" type="primary">ompA_2</name>
    <name evidence="8" type="ORF">LMG26411_05384</name>
</gene>
<dbReference type="InterPro" id="IPR050330">
    <property type="entry name" value="Bact_OuterMem_StrucFunc"/>
</dbReference>
<sequence length="277" mass="30306">MKINLKLLAVAVLVSGAMLQGCSTTSSRPDSSGQSSQVVFPKAEAAWPKEGTFPELENLRMIRPGMTKDQLFALLGRPHFNEGFGHEWDYLFKFRTGNGDEVMTCQYKVLFDSKKLTGSVYWRPDACAKFLAATPSPQQVPVSQAAPVTVQDRTLQGDAVFGFNGWRLEDINPQGRAALADLAKQLRSMKTLSRVEVTAYTDRIGSDSENMALSQRRAETVGRFLVSQGVDPQVVVAQGRGAADPVVQCEDMPRDAMVKCLAPNRRVQVRAVGQAPA</sequence>
<dbReference type="InterPro" id="IPR006664">
    <property type="entry name" value="OMP_bac"/>
</dbReference>
<dbReference type="Pfam" id="PF00691">
    <property type="entry name" value="OmpA"/>
    <property type="match status" value="1"/>
</dbReference>
<keyword evidence="3 5" id="KW-0472">Membrane</keyword>
<comment type="caution">
    <text evidence="8">The sequence shown here is derived from an EMBL/GenBank/DDBJ whole genome shotgun (WGS) entry which is preliminary data.</text>
</comment>
<evidence type="ECO:0000259" key="7">
    <source>
        <dbReference type="PROSITE" id="PS51123"/>
    </source>
</evidence>
<dbReference type="InterPro" id="IPR006665">
    <property type="entry name" value="OmpA-like"/>
</dbReference>
<accession>A0ABM8TP75</accession>
<evidence type="ECO:0000256" key="6">
    <source>
        <dbReference type="SAM" id="SignalP"/>
    </source>
</evidence>
<protein>
    <submittedName>
        <fullName evidence="8">Outer membrane protein A</fullName>
    </submittedName>
</protein>
<evidence type="ECO:0000256" key="1">
    <source>
        <dbReference type="ARBA" id="ARBA00004442"/>
    </source>
</evidence>
<dbReference type="Pfam" id="PF04355">
    <property type="entry name" value="BamE"/>
    <property type="match status" value="1"/>
</dbReference>
<dbReference type="EMBL" id="CAJPVI010000038">
    <property type="protein sequence ID" value="CAG2156837.1"/>
    <property type="molecule type" value="Genomic_DNA"/>
</dbReference>